<dbReference type="RefSeq" id="WP_230753769.1">
    <property type="nucleotide sequence ID" value="NZ_JAINWA010000001.1"/>
</dbReference>
<keyword evidence="1" id="KW-0472">Membrane</keyword>
<proteinExistence type="predicted"/>
<accession>A0AAE3JIC9</accession>
<sequence>MTKEQSKLTEKLLLAGVFLSGAVMIGYGFIATELGFASEESIRTVGNGAIVALLVCWMGWRKVHSDRVRDEAADISAAADASPADQDSQAD</sequence>
<comment type="caution">
    <text evidence="2">The sequence shown here is derived from an EMBL/GenBank/DDBJ whole genome shotgun (WGS) entry which is preliminary data.</text>
</comment>
<gene>
    <name evidence="2" type="ORF">K7J14_04770</name>
</gene>
<keyword evidence="1" id="KW-1133">Transmembrane helix</keyword>
<dbReference type="Proteomes" id="UP001198163">
    <property type="component" value="Unassembled WGS sequence"/>
</dbReference>
<evidence type="ECO:0000256" key="1">
    <source>
        <dbReference type="SAM" id="Phobius"/>
    </source>
</evidence>
<keyword evidence="1" id="KW-0812">Transmembrane</keyword>
<keyword evidence="3" id="KW-1185">Reference proteome</keyword>
<dbReference type="AlphaFoldDB" id="A0AAE3JIC9"/>
<feature type="transmembrane region" description="Helical" evidence="1">
    <location>
        <begin position="12"/>
        <end position="30"/>
    </location>
</feature>
<name>A0AAE3JIC9_9SPIR</name>
<dbReference type="EMBL" id="JAINWA010000001">
    <property type="protein sequence ID" value="MCD1654011.1"/>
    <property type="molecule type" value="Genomic_DNA"/>
</dbReference>
<evidence type="ECO:0000313" key="2">
    <source>
        <dbReference type="EMBL" id="MCD1654011.1"/>
    </source>
</evidence>
<protein>
    <submittedName>
        <fullName evidence="2">Uncharacterized protein</fullName>
    </submittedName>
</protein>
<organism evidence="2 3">
    <name type="scientific">Teretinema zuelzerae</name>
    <dbReference type="NCBI Taxonomy" id="156"/>
    <lineage>
        <taxon>Bacteria</taxon>
        <taxon>Pseudomonadati</taxon>
        <taxon>Spirochaetota</taxon>
        <taxon>Spirochaetia</taxon>
        <taxon>Spirochaetales</taxon>
        <taxon>Treponemataceae</taxon>
        <taxon>Teretinema</taxon>
    </lineage>
</organism>
<feature type="transmembrane region" description="Helical" evidence="1">
    <location>
        <begin position="42"/>
        <end position="60"/>
    </location>
</feature>
<reference evidence="2" key="1">
    <citation type="submission" date="2021-08" db="EMBL/GenBank/DDBJ databases">
        <title>Comparative analyses of Brucepasteria parasyntrophica and Teretinema zuelzerae.</title>
        <authorList>
            <person name="Song Y."/>
            <person name="Brune A."/>
        </authorList>
    </citation>
    <scope>NUCLEOTIDE SEQUENCE</scope>
    <source>
        <strain evidence="2">DSM 1903</strain>
    </source>
</reference>
<evidence type="ECO:0000313" key="3">
    <source>
        <dbReference type="Proteomes" id="UP001198163"/>
    </source>
</evidence>